<evidence type="ECO:0000256" key="3">
    <source>
        <dbReference type="ARBA" id="ARBA00022630"/>
    </source>
</evidence>
<dbReference type="GeneID" id="96998122"/>
<dbReference type="PANTHER" id="PTHR43673:SF2">
    <property type="entry name" value="NITROREDUCTASE"/>
    <property type="match status" value="1"/>
</dbReference>
<dbReference type="EMBL" id="AGEI01000003">
    <property type="protein sequence ID" value="EHR36003.1"/>
    <property type="molecule type" value="Genomic_DNA"/>
</dbReference>
<comment type="similarity">
    <text evidence="2">Belongs to the nitroreductase family.</text>
</comment>
<dbReference type="Pfam" id="PF00881">
    <property type="entry name" value="Nitroreductase"/>
    <property type="match status" value="2"/>
</dbReference>
<feature type="domain" description="Nitroreductase" evidence="6">
    <location>
        <begin position="242"/>
        <end position="314"/>
    </location>
</feature>
<proteinExistence type="inferred from homology"/>
<evidence type="ECO:0000256" key="4">
    <source>
        <dbReference type="ARBA" id="ARBA00022643"/>
    </source>
</evidence>
<dbReference type="Proteomes" id="UP000004191">
    <property type="component" value="Unassembled WGS sequence"/>
</dbReference>
<evidence type="ECO:0000259" key="6">
    <source>
        <dbReference type="Pfam" id="PF00881"/>
    </source>
</evidence>
<evidence type="ECO:0000256" key="2">
    <source>
        <dbReference type="ARBA" id="ARBA00007118"/>
    </source>
</evidence>
<keyword evidence="4" id="KW-0288">FMN</keyword>
<reference evidence="7 8" key="1">
    <citation type="submission" date="2012-01" db="EMBL/GenBank/DDBJ databases">
        <title>The Genome Sequence of Helcococcus kunzii ATCC 51366.</title>
        <authorList>
            <consortium name="The Broad Institute Genome Sequencing Platform"/>
            <person name="Earl A."/>
            <person name="Ward D."/>
            <person name="Feldgarden M."/>
            <person name="Gevers D."/>
            <person name="Huys G."/>
            <person name="Young S.K."/>
            <person name="Zeng Q."/>
            <person name="Gargeya S."/>
            <person name="Fitzgerald M."/>
            <person name="Haas B."/>
            <person name="Abouelleil A."/>
            <person name="Alvarado L."/>
            <person name="Arachchi H.M."/>
            <person name="Berlin A."/>
            <person name="Chapman S.B."/>
            <person name="Gearin G."/>
            <person name="Goldberg J."/>
            <person name="Griggs A."/>
            <person name="Gujja S."/>
            <person name="Hansen M."/>
            <person name="Heiman D."/>
            <person name="Howarth C."/>
            <person name="Larimer J."/>
            <person name="Lui A."/>
            <person name="MacDonald P.J.P."/>
            <person name="McCowen C."/>
            <person name="Montmayeur A."/>
            <person name="Murphy C."/>
            <person name="Neiman D."/>
            <person name="Pearson M."/>
            <person name="Priest M."/>
            <person name="Roberts A."/>
            <person name="Saif S."/>
            <person name="Shea T."/>
            <person name="Sisk P."/>
            <person name="Stolte C."/>
            <person name="Sykes S."/>
            <person name="Wortman J."/>
            <person name="Nusbaum C."/>
            <person name="Birren B."/>
        </authorList>
    </citation>
    <scope>NUCLEOTIDE SEQUENCE [LARGE SCALE GENOMIC DNA]</scope>
    <source>
        <strain evidence="7 8">ATCC 51366</strain>
    </source>
</reference>
<evidence type="ECO:0000256" key="5">
    <source>
        <dbReference type="ARBA" id="ARBA00023002"/>
    </source>
</evidence>
<organism evidence="7 8">
    <name type="scientific">Helcococcus kunzii ATCC 51366</name>
    <dbReference type="NCBI Taxonomy" id="883114"/>
    <lineage>
        <taxon>Bacteria</taxon>
        <taxon>Bacillati</taxon>
        <taxon>Bacillota</taxon>
        <taxon>Tissierellia</taxon>
        <taxon>Tissierellales</taxon>
        <taxon>Peptoniphilaceae</taxon>
        <taxon>Helcococcus</taxon>
    </lineage>
</organism>
<accession>H3NLC2</accession>
<dbReference type="STRING" id="883114.HMPREF9709_00099"/>
<evidence type="ECO:0000313" key="8">
    <source>
        <dbReference type="Proteomes" id="UP000004191"/>
    </source>
</evidence>
<gene>
    <name evidence="7" type="ORF">HMPREF9709_00099</name>
</gene>
<keyword evidence="5" id="KW-0560">Oxidoreductase</keyword>
<dbReference type="HOGENOM" id="CLU_065127_0_0_9"/>
<evidence type="ECO:0000256" key="1">
    <source>
        <dbReference type="ARBA" id="ARBA00001917"/>
    </source>
</evidence>
<sequence length="337" mass="39283">MKELAKKVLPKGIVKKIQKSRSNDRLFELRDWDYSRFVKYSYALGEENSIENLRAKMTFFYHSLEKGLSNANLRYGFGERAFTELFKTMDLFIEKGYDTNDSRFQQALSVVKSYVDLHEKNSQDYPEIVKQNYDKVEKYKDSTIYNNGGFGIYDYKNSTKYSEMNFTEFMHNRHSVRDFGEAQISRDDVRKAIDLAKWSPSACNRQSFKVYYVKDEEKVGEIIKIQRGLTHNAKNIRGALVVTNRVEYYNKEYERNLSYVDGGMFSMSLMLALNNYNIANCPLSAAFAMDQEKAMRELLGISPRENLTVVLAIGSFPDEFKYAKSQRDSLDNFVIEI</sequence>
<dbReference type="InterPro" id="IPR029479">
    <property type="entry name" value="Nitroreductase"/>
</dbReference>
<evidence type="ECO:0000313" key="7">
    <source>
        <dbReference type="EMBL" id="EHR36003.1"/>
    </source>
</evidence>
<dbReference type="CDD" id="cd02062">
    <property type="entry name" value="Nitro_FMN_reductase"/>
    <property type="match status" value="1"/>
</dbReference>
<dbReference type="OrthoDB" id="9802760at2"/>
<dbReference type="InterPro" id="IPR000415">
    <property type="entry name" value="Nitroreductase-like"/>
</dbReference>
<dbReference type="SUPFAM" id="SSF55469">
    <property type="entry name" value="FMN-dependent nitroreductase-like"/>
    <property type="match status" value="1"/>
</dbReference>
<feature type="domain" description="Nitroreductase" evidence="6">
    <location>
        <begin position="172"/>
        <end position="223"/>
    </location>
</feature>
<dbReference type="PANTHER" id="PTHR43673">
    <property type="entry name" value="NAD(P)H NITROREDUCTASE YDGI-RELATED"/>
    <property type="match status" value="1"/>
</dbReference>
<dbReference type="RefSeq" id="WP_005396916.1">
    <property type="nucleotide sequence ID" value="NZ_JH601088.1"/>
</dbReference>
<dbReference type="AlphaFoldDB" id="H3NLC2"/>
<name>H3NLC2_9FIRM</name>
<dbReference type="GO" id="GO:0016491">
    <property type="term" value="F:oxidoreductase activity"/>
    <property type="evidence" value="ECO:0007669"/>
    <property type="project" value="UniProtKB-KW"/>
</dbReference>
<comment type="caution">
    <text evidence="7">The sequence shown here is derived from an EMBL/GenBank/DDBJ whole genome shotgun (WGS) entry which is preliminary data.</text>
</comment>
<comment type="cofactor">
    <cofactor evidence="1">
        <name>FMN</name>
        <dbReference type="ChEBI" id="CHEBI:58210"/>
    </cofactor>
</comment>
<dbReference type="Gene3D" id="3.40.109.10">
    <property type="entry name" value="NADH Oxidase"/>
    <property type="match status" value="1"/>
</dbReference>
<dbReference type="eggNOG" id="COG0778">
    <property type="taxonomic scope" value="Bacteria"/>
</dbReference>
<protein>
    <recommendedName>
        <fullName evidence="6">Nitroreductase domain-containing protein</fullName>
    </recommendedName>
</protein>
<keyword evidence="3" id="KW-0285">Flavoprotein</keyword>
<keyword evidence="8" id="KW-1185">Reference proteome</keyword>